<evidence type="ECO:0000259" key="3">
    <source>
        <dbReference type="Pfam" id="PF03787"/>
    </source>
</evidence>
<evidence type="ECO:0000313" key="4">
    <source>
        <dbReference type="EMBL" id="ATQ82764.1"/>
    </source>
</evidence>
<keyword evidence="1" id="KW-0051">Antiviral defense</keyword>
<feature type="coiled-coil region" evidence="2">
    <location>
        <begin position="299"/>
        <end position="343"/>
    </location>
</feature>
<proteinExistence type="predicted"/>
<dbReference type="GO" id="GO:0051607">
    <property type="term" value="P:defense response to virus"/>
    <property type="evidence" value="ECO:0007669"/>
    <property type="project" value="UniProtKB-KW"/>
</dbReference>
<dbReference type="EMBL" id="CP024176">
    <property type="protein sequence ID" value="ATQ82764.1"/>
    <property type="molecule type" value="Genomic_DNA"/>
</dbReference>
<dbReference type="InterPro" id="IPR010172">
    <property type="entry name" value="CRISPR-assoc_prot_TM1791"/>
</dbReference>
<dbReference type="PANTHER" id="PTHR39965">
    <property type="entry name" value="CRISPR SYSTEM CMR SUBUNIT CMR6"/>
    <property type="match status" value="1"/>
</dbReference>
<accession>A0AAD0ACN2</accession>
<dbReference type="Pfam" id="PF03787">
    <property type="entry name" value="RAMPs"/>
    <property type="match status" value="1"/>
</dbReference>
<protein>
    <submittedName>
        <fullName evidence="4">Type III-B CRISPR module RAMP protein Cmr6</fullName>
    </submittedName>
</protein>
<dbReference type="NCBIfam" id="TIGR01898">
    <property type="entry name" value="cas_TM1791_cmr6"/>
    <property type="match status" value="1"/>
</dbReference>
<dbReference type="PANTHER" id="PTHR39965:SF1">
    <property type="entry name" value="CRISPR SYSTEM CMR SUBUNIT CMR6"/>
    <property type="match status" value="1"/>
</dbReference>
<organism evidence="4">
    <name type="scientific">Faucicola osloensis</name>
    <name type="common">Moraxella osloensis</name>
    <dbReference type="NCBI Taxonomy" id="34062"/>
    <lineage>
        <taxon>Bacteria</taxon>
        <taxon>Pseudomonadati</taxon>
        <taxon>Pseudomonadota</taxon>
        <taxon>Gammaproteobacteria</taxon>
        <taxon>Moraxellales</taxon>
        <taxon>Moraxellaceae</taxon>
        <taxon>Faucicola</taxon>
    </lineage>
</organism>
<reference evidence="4" key="1">
    <citation type="submission" date="2017-11" db="EMBL/GenBank/DDBJ databases">
        <title>Complete Genome Sequence from Moraxella oslensis YHS isolated from human skin.</title>
        <authorList>
            <person name="Lee K."/>
            <person name="Lim J.Y."/>
            <person name="Hwang I."/>
        </authorList>
    </citation>
    <scope>NUCLEOTIDE SEQUENCE</scope>
    <source>
        <strain evidence="4">YHS</strain>
    </source>
</reference>
<evidence type="ECO:0000256" key="2">
    <source>
        <dbReference type="SAM" id="Coils"/>
    </source>
</evidence>
<feature type="domain" description="CRISPR type III-associated protein" evidence="3">
    <location>
        <begin position="108"/>
        <end position="299"/>
    </location>
</feature>
<keyword evidence="2" id="KW-0175">Coiled coil</keyword>
<gene>
    <name evidence="4" type="primary">cmr6</name>
    <name evidence="4" type="ORF">YHS_02355</name>
</gene>
<evidence type="ECO:0000256" key="1">
    <source>
        <dbReference type="ARBA" id="ARBA00023118"/>
    </source>
</evidence>
<sequence>MLPIYQSTETYKQAKLIFNDKSHSGLWFERFYDYQIFENNGNPLTNEQDKKKAKIAEKDAFFKTFNGQRGVRECGNEKNLQAYAQRQSALCHAQDGKSTIYQNDWLMAIGLGNSHPLENGLLWHPTLGVPYFQGSTVKGMAKALMEQWGADPKLIKRWFGSVNATTSKTADFDEMFGMSLSEDLRKTLDEQSIGAFIFLDAVPVKPVMLKQSIMTPHYGDWYQKGDSKPTDKNVQPGDWHSPVPVSFLAVEKAVMQFGVMPRIGADVTDDELEQISNVITMALEYLGIGAKTATGYGRMQKDEKAIQEQKEKIQQALQEKANAERLKKAEEALTQAIANLNDNQAFIYKFKEKLSILGDSWKNNPNATHKVEIDGESYWFVEVFKKLETWNDDDQKYALNELFIPNQKSMSNKMKDRVKELKKKLGIH</sequence>
<dbReference type="AlphaFoldDB" id="A0AAD0ACN2"/>
<dbReference type="InterPro" id="IPR005537">
    <property type="entry name" value="RAMP_III_fam"/>
</dbReference>
<name>A0AAD0ACN2_FAUOS</name>